<dbReference type="InterPro" id="IPR000192">
    <property type="entry name" value="Aminotrans_V_dom"/>
</dbReference>
<keyword evidence="12" id="KW-1185">Reference proteome</keyword>
<keyword evidence="3 11" id="KW-0032">Aminotransferase</keyword>
<reference evidence="11" key="1">
    <citation type="submission" date="2021-01" db="EMBL/GenBank/DDBJ databases">
        <title>Genome public.</title>
        <authorList>
            <person name="Liu C."/>
            <person name="Sun Q."/>
        </authorList>
    </citation>
    <scope>NUCLEOTIDE SEQUENCE</scope>
    <source>
        <strain evidence="11">YIM B02565</strain>
    </source>
</reference>
<dbReference type="FunFam" id="3.40.640.10:FF:000172">
    <property type="entry name" value="Pyridoxal phosphate-dependent aminotransferase"/>
    <property type="match status" value="1"/>
</dbReference>
<evidence type="ECO:0000256" key="1">
    <source>
        <dbReference type="ARBA" id="ARBA00001933"/>
    </source>
</evidence>
<accession>A0A937FDJ9</accession>
<dbReference type="RefSeq" id="WP_202766664.1">
    <property type="nucleotide sequence ID" value="NZ_JAESWA010000019.1"/>
</dbReference>
<evidence type="ECO:0000313" key="11">
    <source>
        <dbReference type="EMBL" id="MBL4931279.1"/>
    </source>
</evidence>
<comment type="caution">
    <text evidence="11">The sequence shown here is derived from an EMBL/GenBank/DDBJ whole genome shotgun (WGS) entry which is preliminary data.</text>
</comment>
<comment type="similarity">
    <text evidence="2 8">Belongs to the class-V pyridoxal-phosphate-dependent aminotransferase family.</text>
</comment>
<dbReference type="GO" id="GO:0019265">
    <property type="term" value="P:glycine biosynthetic process, by transamination of glyoxylate"/>
    <property type="evidence" value="ECO:0007669"/>
    <property type="project" value="TreeGrafter"/>
</dbReference>
<dbReference type="PANTHER" id="PTHR21152:SF24">
    <property type="entry name" value="ALANINE--GLYOXYLATE AMINOTRANSFERASE 1"/>
    <property type="match status" value="1"/>
</dbReference>
<dbReference type="PANTHER" id="PTHR21152">
    <property type="entry name" value="AMINOTRANSFERASE CLASS V"/>
    <property type="match status" value="1"/>
</dbReference>
<comment type="cofactor">
    <cofactor evidence="1 7 9">
        <name>pyridoxal 5'-phosphate</name>
        <dbReference type="ChEBI" id="CHEBI:597326"/>
    </cofactor>
</comment>
<dbReference type="Pfam" id="PF00266">
    <property type="entry name" value="Aminotran_5"/>
    <property type="match status" value="1"/>
</dbReference>
<evidence type="ECO:0000256" key="3">
    <source>
        <dbReference type="ARBA" id="ARBA00022576"/>
    </source>
</evidence>
<evidence type="ECO:0000313" key="12">
    <source>
        <dbReference type="Proteomes" id="UP000623681"/>
    </source>
</evidence>
<evidence type="ECO:0000259" key="10">
    <source>
        <dbReference type="Pfam" id="PF00266"/>
    </source>
</evidence>
<dbReference type="InterPro" id="IPR020578">
    <property type="entry name" value="Aminotrans_V_PyrdxlP_BS"/>
</dbReference>
<keyword evidence="4" id="KW-0808">Transferase</keyword>
<evidence type="ECO:0000256" key="8">
    <source>
        <dbReference type="RuleBase" id="RU004075"/>
    </source>
</evidence>
<dbReference type="InterPro" id="IPR015422">
    <property type="entry name" value="PyrdxlP-dep_Trfase_small"/>
</dbReference>
<feature type="binding site" evidence="6">
    <location>
        <position position="333"/>
    </location>
    <ligand>
        <name>substrate</name>
    </ligand>
</feature>
<dbReference type="Gene3D" id="3.40.640.10">
    <property type="entry name" value="Type I PLP-dependent aspartate aminotransferase-like (Major domain)"/>
    <property type="match status" value="1"/>
</dbReference>
<gene>
    <name evidence="11" type="ORF">JK634_05640</name>
</gene>
<dbReference type="InterPro" id="IPR015421">
    <property type="entry name" value="PyrdxlP-dep_Trfase_major"/>
</dbReference>
<dbReference type="SUPFAM" id="SSF53383">
    <property type="entry name" value="PLP-dependent transferases"/>
    <property type="match status" value="1"/>
</dbReference>
<dbReference type="GO" id="GO:0008453">
    <property type="term" value="F:alanine-glyoxylate transaminase activity"/>
    <property type="evidence" value="ECO:0007669"/>
    <property type="project" value="TreeGrafter"/>
</dbReference>
<dbReference type="InterPro" id="IPR024169">
    <property type="entry name" value="SP_NH2Trfase/AEP_transaminase"/>
</dbReference>
<feature type="modified residue" description="N6-(pyridoxal phosphate)lysine" evidence="7">
    <location>
        <position position="190"/>
    </location>
</feature>
<keyword evidence="5 7" id="KW-0663">Pyridoxal phosphate</keyword>
<proteinExistence type="inferred from homology"/>
<evidence type="ECO:0000256" key="2">
    <source>
        <dbReference type="ARBA" id="ARBA00009236"/>
    </source>
</evidence>
<dbReference type="Gene3D" id="3.90.1150.10">
    <property type="entry name" value="Aspartate Aminotransferase, domain 1"/>
    <property type="match status" value="1"/>
</dbReference>
<evidence type="ECO:0000256" key="9">
    <source>
        <dbReference type="RuleBase" id="RU004504"/>
    </source>
</evidence>
<dbReference type="EMBL" id="JAESWA010000019">
    <property type="protein sequence ID" value="MBL4931279.1"/>
    <property type="molecule type" value="Genomic_DNA"/>
</dbReference>
<dbReference type="GO" id="GO:0004760">
    <property type="term" value="F:L-serine-pyruvate transaminase activity"/>
    <property type="evidence" value="ECO:0007669"/>
    <property type="project" value="TreeGrafter"/>
</dbReference>
<name>A0A937FDJ9_9CLOT</name>
<evidence type="ECO:0000256" key="4">
    <source>
        <dbReference type="ARBA" id="ARBA00022679"/>
    </source>
</evidence>
<sequence length="377" mass="42631">MDKLIMTPGPTYIRENVRVALSQEITNPDLDLDFYEFYKETCNKLQTLLKTKNNILILSGEGILGLEAACASLVEKGDKVLCIENGIYGEGFGDFCKIYGGEVTYFHDDRRKGLDYDKLENFLQENHDFKIATLVHCETPSGITNSISDICKLLNKYGIISIVDAVSSIAGEEINIDEWKIDVVIGGSQKCLSAPPGLTFLSISKRAQDAMNNRKTPVQGFYTNLSIWKNWYEEKWFPYTQPISDIYALTQAIDNVLDDNNIIKRHTLFANAVRGALINSGLELFPNDHFSNTVTTVLVPSGIEYKDIFNKLIKEHNIIIAGGFDFLQDKIFRIGHMGENCYEDKLYLTLKALNTVLKELNFELKADLHQEFVKLLP</sequence>
<evidence type="ECO:0000256" key="5">
    <source>
        <dbReference type="ARBA" id="ARBA00022898"/>
    </source>
</evidence>
<dbReference type="PROSITE" id="PS00595">
    <property type="entry name" value="AA_TRANSFER_CLASS_5"/>
    <property type="match status" value="1"/>
</dbReference>
<feature type="domain" description="Aminotransferase class V" evidence="10">
    <location>
        <begin position="30"/>
        <end position="323"/>
    </location>
</feature>
<evidence type="ECO:0000256" key="7">
    <source>
        <dbReference type="PIRSR" id="PIRSR000524-50"/>
    </source>
</evidence>
<evidence type="ECO:0000256" key="6">
    <source>
        <dbReference type="PIRSR" id="PIRSR000524-1"/>
    </source>
</evidence>
<dbReference type="InterPro" id="IPR015424">
    <property type="entry name" value="PyrdxlP-dep_Trfase"/>
</dbReference>
<protein>
    <submittedName>
        <fullName evidence="11">Alanine--glyoxylate aminotransferase family protein</fullName>
    </submittedName>
</protein>
<dbReference type="Proteomes" id="UP000623681">
    <property type="component" value="Unassembled WGS sequence"/>
</dbReference>
<dbReference type="PIRSF" id="PIRSF000524">
    <property type="entry name" value="SPT"/>
    <property type="match status" value="1"/>
</dbReference>
<dbReference type="AlphaFoldDB" id="A0A937FDJ9"/>
<organism evidence="11 12">
    <name type="scientific">Clostridium paridis</name>
    <dbReference type="NCBI Taxonomy" id="2803863"/>
    <lineage>
        <taxon>Bacteria</taxon>
        <taxon>Bacillati</taxon>
        <taxon>Bacillota</taxon>
        <taxon>Clostridia</taxon>
        <taxon>Eubacteriales</taxon>
        <taxon>Clostridiaceae</taxon>
        <taxon>Clostridium</taxon>
    </lineage>
</organism>